<dbReference type="AlphaFoldDB" id="A0A183C411"/>
<reference evidence="2" key="1">
    <citation type="submission" date="2013-12" db="EMBL/GenBank/DDBJ databases">
        <authorList>
            <person name="Aslett M."/>
        </authorList>
    </citation>
    <scope>NUCLEOTIDE SEQUENCE [LARGE SCALE GENOMIC DNA]</scope>
    <source>
        <strain evidence="2">Lindley</strain>
    </source>
</reference>
<dbReference type="WBParaSite" id="GPLIN_000760500">
    <property type="protein sequence ID" value="GPLIN_000760500"/>
    <property type="gene ID" value="GPLIN_000760500"/>
</dbReference>
<sequence length="120" mass="13593">MCLKYVGLRKVINYRSNWCTEKSLIDRCQYDPSAEAVLQLMTAGSSCPARRRRRQRLISNGGTSTTTTPAVEPHEKQFDVRRRDESALKGIVKVEHLGAVNVEGAVKIKHEFESWDEESA</sequence>
<feature type="compositionally biased region" description="Polar residues" evidence="1">
    <location>
        <begin position="57"/>
        <end position="69"/>
    </location>
</feature>
<reference evidence="3" key="3">
    <citation type="submission" date="2016-06" db="UniProtKB">
        <authorList>
            <consortium name="WormBaseParasite"/>
        </authorList>
    </citation>
    <scope>IDENTIFICATION</scope>
</reference>
<accession>A0A183C411</accession>
<organism evidence="2 3">
    <name type="scientific">Globodera pallida</name>
    <name type="common">Potato cyst nematode worm</name>
    <name type="synonym">Heterodera pallida</name>
    <dbReference type="NCBI Taxonomy" id="36090"/>
    <lineage>
        <taxon>Eukaryota</taxon>
        <taxon>Metazoa</taxon>
        <taxon>Ecdysozoa</taxon>
        <taxon>Nematoda</taxon>
        <taxon>Chromadorea</taxon>
        <taxon>Rhabditida</taxon>
        <taxon>Tylenchina</taxon>
        <taxon>Tylenchomorpha</taxon>
        <taxon>Tylenchoidea</taxon>
        <taxon>Heteroderidae</taxon>
        <taxon>Heteroderinae</taxon>
        <taxon>Globodera</taxon>
    </lineage>
</organism>
<protein>
    <submittedName>
        <fullName evidence="3">Uncharacterized protein</fullName>
    </submittedName>
</protein>
<evidence type="ECO:0000313" key="2">
    <source>
        <dbReference type="Proteomes" id="UP000050741"/>
    </source>
</evidence>
<proteinExistence type="predicted"/>
<name>A0A183C411_GLOPA</name>
<reference evidence="2" key="2">
    <citation type="submission" date="2014-05" db="EMBL/GenBank/DDBJ databases">
        <title>The genome and life-stage specific transcriptomes of Globodera pallida elucidate key aspects of plant parasitism by a cyst nematode.</title>
        <authorList>
            <person name="Cotton J.A."/>
            <person name="Lilley C.J."/>
            <person name="Jones L.M."/>
            <person name="Kikuchi T."/>
            <person name="Reid A.J."/>
            <person name="Thorpe P."/>
            <person name="Tsai I.J."/>
            <person name="Beasley H."/>
            <person name="Blok V."/>
            <person name="Cock P.J.A."/>
            <person name="Van den Akker S.E."/>
            <person name="Holroyd N."/>
            <person name="Hunt M."/>
            <person name="Mantelin S."/>
            <person name="Naghra H."/>
            <person name="Pain A."/>
            <person name="Palomares-Rius J.E."/>
            <person name="Zarowiecki M."/>
            <person name="Berriman M."/>
            <person name="Jones J.T."/>
            <person name="Urwin P.E."/>
        </authorList>
    </citation>
    <scope>NUCLEOTIDE SEQUENCE [LARGE SCALE GENOMIC DNA]</scope>
    <source>
        <strain evidence="2">Lindley</strain>
    </source>
</reference>
<keyword evidence="2" id="KW-1185">Reference proteome</keyword>
<feature type="region of interest" description="Disordered" evidence="1">
    <location>
        <begin position="55"/>
        <end position="79"/>
    </location>
</feature>
<evidence type="ECO:0000256" key="1">
    <source>
        <dbReference type="SAM" id="MobiDB-lite"/>
    </source>
</evidence>
<dbReference type="Proteomes" id="UP000050741">
    <property type="component" value="Unassembled WGS sequence"/>
</dbReference>
<evidence type="ECO:0000313" key="3">
    <source>
        <dbReference type="WBParaSite" id="GPLIN_000760500"/>
    </source>
</evidence>